<dbReference type="InterPro" id="IPR020855">
    <property type="entry name" value="Ureohydrolase_Mn_BS"/>
</dbReference>
<dbReference type="PROSITE" id="PS01053">
    <property type="entry name" value="ARGINASE_1"/>
    <property type="match status" value="1"/>
</dbReference>
<evidence type="ECO:0000256" key="2">
    <source>
        <dbReference type="ARBA" id="ARBA00022723"/>
    </source>
</evidence>
<reference evidence="7" key="1">
    <citation type="submission" date="2016-10" db="EMBL/GenBank/DDBJ databases">
        <authorList>
            <person name="Varghese N."/>
            <person name="Submissions S."/>
        </authorList>
    </citation>
    <scope>NUCLEOTIDE SEQUENCE [LARGE SCALE GENOMIC DNA]</scope>
    <source>
        <strain evidence="7">DSM 25055</strain>
    </source>
</reference>
<comment type="similarity">
    <text evidence="1">Belongs to the arginase family. Agmatinase subfamily.</text>
</comment>
<dbReference type="EMBL" id="FOFD01000007">
    <property type="protein sequence ID" value="SER72515.1"/>
    <property type="molecule type" value="Genomic_DNA"/>
</dbReference>
<dbReference type="CDD" id="cd09990">
    <property type="entry name" value="Agmatinase-like"/>
    <property type="match status" value="1"/>
</dbReference>
<dbReference type="RefSeq" id="WP_090621874.1">
    <property type="nucleotide sequence ID" value="NZ_FOFD01000007.1"/>
</dbReference>
<evidence type="ECO:0000313" key="7">
    <source>
        <dbReference type="Proteomes" id="UP000199114"/>
    </source>
</evidence>
<dbReference type="Pfam" id="PF00491">
    <property type="entry name" value="Arginase"/>
    <property type="match status" value="1"/>
</dbReference>
<dbReference type="PRINTS" id="PR00116">
    <property type="entry name" value="ARGINASE"/>
</dbReference>
<dbReference type="GO" id="GO:0008783">
    <property type="term" value="F:agmatinase activity"/>
    <property type="evidence" value="ECO:0007669"/>
    <property type="project" value="TreeGrafter"/>
</dbReference>
<dbReference type="PANTHER" id="PTHR11358:SF26">
    <property type="entry name" value="GUANIDINO ACID HYDROLASE, MITOCHONDRIAL"/>
    <property type="match status" value="1"/>
</dbReference>
<keyword evidence="3 5" id="KW-0378">Hydrolase</keyword>
<comment type="cofactor">
    <cofactor evidence="4">
        <name>Mn(2+)</name>
        <dbReference type="ChEBI" id="CHEBI:29035"/>
    </cofactor>
    <text evidence="4">Binds 2 manganese ions per subunit.</text>
</comment>
<dbReference type="AlphaFoldDB" id="A0A1H9RIZ7"/>
<evidence type="ECO:0000256" key="3">
    <source>
        <dbReference type="ARBA" id="ARBA00022801"/>
    </source>
</evidence>
<keyword evidence="2 4" id="KW-0479">Metal-binding</keyword>
<feature type="binding site" evidence="4">
    <location>
        <position position="174"/>
    </location>
    <ligand>
        <name>Mn(2+)</name>
        <dbReference type="ChEBI" id="CHEBI:29035"/>
        <label>1</label>
    </ligand>
</feature>
<dbReference type="NCBIfam" id="TIGR01230">
    <property type="entry name" value="agmatinase"/>
    <property type="match status" value="1"/>
</dbReference>
<evidence type="ECO:0000256" key="1">
    <source>
        <dbReference type="ARBA" id="ARBA00009227"/>
    </source>
</evidence>
<dbReference type="Gene3D" id="3.40.800.10">
    <property type="entry name" value="Ureohydrolase domain"/>
    <property type="match status" value="1"/>
</dbReference>
<feature type="binding site" evidence="4">
    <location>
        <position position="145"/>
    </location>
    <ligand>
        <name>Mn(2+)</name>
        <dbReference type="ChEBI" id="CHEBI:29035"/>
        <label>1</label>
    </ligand>
</feature>
<dbReference type="STRING" id="1186196.SAMN04489841_4416"/>
<dbReference type="InterPro" id="IPR005925">
    <property type="entry name" value="Agmatinase-rel"/>
</dbReference>
<dbReference type="Proteomes" id="UP000199114">
    <property type="component" value="Unassembled WGS sequence"/>
</dbReference>
<evidence type="ECO:0000256" key="5">
    <source>
        <dbReference type="RuleBase" id="RU003684"/>
    </source>
</evidence>
<feature type="binding site" evidence="4">
    <location>
        <position position="263"/>
    </location>
    <ligand>
        <name>Mn(2+)</name>
        <dbReference type="ChEBI" id="CHEBI:29035"/>
        <label>1</label>
    </ligand>
</feature>
<sequence>MTANDRSRAAAFRESTPGSEVELAYAGFDTFLKSDPGEIEDVAGADVAVLGAPYDGAVSNRPGARYGPRAVRRASGWLAYLSGYKGGLTNMRTGKQVDFGSLEVVDCGDVPVFPMDLETTAESITAHVATVAAQGVMPLFIGGDHYCTFPAFRGFAEGSEHDTVGLVQIDAHTDTAAESPVFGTDFHGSPTHHIAESPHTDFEHVAQVGIRGYESPEFFEFAEETGLGLSTIRDVEERGVRPVVRDAIEHAAAETDAVYVTFDIDSVDPSVAPGTGTPEPGGLSASQALAVVETLGEHPAVGAADLMEVAPPYDPTDDTARLAAYLVTTLLERQFAE</sequence>
<dbReference type="GO" id="GO:0033389">
    <property type="term" value="P:putrescine biosynthetic process from arginine, via agmatine"/>
    <property type="evidence" value="ECO:0007669"/>
    <property type="project" value="TreeGrafter"/>
</dbReference>
<dbReference type="PIRSF" id="PIRSF036979">
    <property type="entry name" value="Arginase"/>
    <property type="match status" value="1"/>
</dbReference>
<dbReference type="GO" id="GO:0046872">
    <property type="term" value="F:metal ion binding"/>
    <property type="evidence" value="ECO:0007669"/>
    <property type="project" value="UniProtKB-KW"/>
</dbReference>
<feature type="binding site" evidence="4">
    <location>
        <position position="170"/>
    </location>
    <ligand>
        <name>Mn(2+)</name>
        <dbReference type="ChEBI" id="CHEBI:29035"/>
        <label>1</label>
    </ligand>
</feature>
<dbReference type="PROSITE" id="PS51409">
    <property type="entry name" value="ARGINASE_2"/>
    <property type="match status" value="1"/>
</dbReference>
<keyword evidence="4" id="KW-0464">Manganese</keyword>
<feature type="binding site" evidence="4">
    <location>
        <position position="265"/>
    </location>
    <ligand>
        <name>Mn(2+)</name>
        <dbReference type="ChEBI" id="CHEBI:29035"/>
        <label>1</label>
    </ligand>
</feature>
<evidence type="ECO:0000313" key="6">
    <source>
        <dbReference type="EMBL" id="SER72515.1"/>
    </source>
</evidence>
<feature type="binding site" evidence="4">
    <location>
        <position position="172"/>
    </location>
    <ligand>
        <name>Mn(2+)</name>
        <dbReference type="ChEBI" id="CHEBI:29035"/>
        <label>1</label>
    </ligand>
</feature>
<accession>A0A1H9RIZ7</accession>
<dbReference type="SUPFAM" id="SSF52768">
    <property type="entry name" value="Arginase/deacetylase"/>
    <property type="match status" value="1"/>
</dbReference>
<name>A0A1H9RIZ7_9EURY</name>
<dbReference type="OrthoDB" id="7186at2157"/>
<evidence type="ECO:0000256" key="4">
    <source>
        <dbReference type="PIRSR" id="PIRSR036979-1"/>
    </source>
</evidence>
<protein>
    <submittedName>
        <fullName evidence="6">Agmatinase</fullName>
    </submittedName>
</protein>
<organism evidence="6 7">
    <name type="scientific">Natrinema salaciae</name>
    <dbReference type="NCBI Taxonomy" id="1186196"/>
    <lineage>
        <taxon>Archaea</taxon>
        <taxon>Methanobacteriati</taxon>
        <taxon>Methanobacteriota</taxon>
        <taxon>Stenosarchaea group</taxon>
        <taxon>Halobacteria</taxon>
        <taxon>Halobacteriales</taxon>
        <taxon>Natrialbaceae</taxon>
        <taxon>Natrinema</taxon>
    </lineage>
</organism>
<dbReference type="InterPro" id="IPR023696">
    <property type="entry name" value="Ureohydrolase_dom_sf"/>
</dbReference>
<dbReference type="PANTHER" id="PTHR11358">
    <property type="entry name" value="ARGINASE/AGMATINASE"/>
    <property type="match status" value="1"/>
</dbReference>
<proteinExistence type="inferred from homology"/>
<keyword evidence="7" id="KW-1185">Reference proteome</keyword>
<gene>
    <name evidence="6" type="ORF">SAMN04489841_4416</name>
</gene>
<dbReference type="InterPro" id="IPR006035">
    <property type="entry name" value="Ureohydrolase"/>
</dbReference>